<dbReference type="Proteomes" id="UP000271193">
    <property type="component" value="Chromosome"/>
</dbReference>
<proteinExistence type="predicted"/>
<name>A0A3G6TBG3_9FLAO</name>
<gene>
    <name evidence="1" type="ORF">EG339_02690</name>
</gene>
<evidence type="ECO:0000313" key="1">
    <source>
        <dbReference type="EMBL" id="AZB23604.1"/>
    </source>
</evidence>
<dbReference type="AlphaFoldDB" id="A0A3G6TBG3"/>
<reference evidence="2" key="1">
    <citation type="submission" date="2018-11" db="EMBL/GenBank/DDBJ databases">
        <title>Proposal to divide the Flavobacteriaceae and reorganize its genera based on Amino Acid Identity values calculated from whole genome sequences.</title>
        <authorList>
            <person name="Nicholson A.C."/>
            <person name="Gulvik C.A."/>
            <person name="Whitney A.M."/>
            <person name="Humrighouse B.W."/>
            <person name="Bell M."/>
            <person name="Holmes B."/>
            <person name="Steigerwalt A.G."/>
            <person name="Villarma A."/>
            <person name="Sheth M."/>
            <person name="Batra D."/>
            <person name="Pryor J."/>
            <person name="Bernardet J.-F."/>
            <person name="Hugo C."/>
            <person name="Kampfer P."/>
            <person name="Newman J."/>
            <person name="McQuiston J.R."/>
        </authorList>
    </citation>
    <scope>NUCLEOTIDE SEQUENCE [LARGE SCALE GENOMIC DNA]</scope>
    <source>
        <strain evidence="2">G0229</strain>
    </source>
</reference>
<sequence length="80" mass="9183">MSVLKVHYDPFGNTNDDFSWSDAGYCGTYLSDGNSTNDKDLVSCKKCKKKFEQADEEVKIARQQELNDMQGYVDFIEENK</sequence>
<organism evidence="1 2">
    <name type="scientific">Chryseobacterium bernardetii</name>
    <dbReference type="NCBI Taxonomy" id="1241978"/>
    <lineage>
        <taxon>Bacteria</taxon>
        <taxon>Pseudomonadati</taxon>
        <taxon>Bacteroidota</taxon>
        <taxon>Flavobacteriia</taxon>
        <taxon>Flavobacteriales</taxon>
        <taxon>Weeksellaceae</taxon>
        <taxon>Chryseobacterium group</taxon>
        <taxon>Chryseobacterium</taxon>
    </lineage>
</organism>
<evidence type="ECO:0000313" key="2">
    <source>
        <dbReference type="Proteomes" id="UP000271193"/>
    </source>
</evidence>
<keyword evidence="2" id="KW-1185">Reference proteome</keyword>
<dbReference type="GeneID" id="99063708"/>
<dbReference type="EMBL" id="CP033932">
    <property type="protein sequence ID" value="AZB23604.1"/>
    <property type="molecule type" value="Genomic_DNA"/>
</dbReference>
<dbReference type="RefSeq" id="WP_123868741.1">
    <property type="nucleotide sequence ID" value="NZ_CP033932.1"/>
</dbReference>
<accession>A0A3G6TBG3</accession>
<protein>
    <submittedName>
        <fullName evidence="1">Uncharacterized protein</fullName>
    </submittedName>
</protein>
<dbReference type="KEGG" id="cben:EG339_02690"/>